<accession>A0AAQ3NH55</accession>
<organism evidence="4 5">
    <name type="scientific">Vigna mungo</name>
    <name type="common">Black gram</name>
    <name type="synonym">Phaseolus mungo</name>
    <dbReference type="NCBI Taxonomy" id="3915"/>
    <lineage>
        <taxon>Eukaryota</taxon>
        <taxon>Viridiplantae</taxon>
        <taxon>Streptophyta</taxon>
        <taxon>Embryophyta</taxon>
        <taxon>Tracheophyta</taxon>
        <taxon>Spermatophyta</taxon>
        <taxon>Magnoliopsida</taxon>
        <taxon>eudicotyledons</taxon>
        <taxon>Gunneridae</taxon>
        <taxon>Pentapetalae</taxon>
        <taxon>rosids</taxon>
        <taxon>fabids</taxon>
        <taxon>Fabales</taxon>
        <taxon>Fabaceae</taxon>
        <taxon>Papilionoideae</taxon>
        <taxon>50 kb inversion clade</taxon>
        <taxon>NPAAA clade</taxon>
        <taxon>indigoferoid/millettioid clade</taxon>
        <taxon>Phaseoleae</taxon>
        <taxon>Vigna</taxon>
    </lineage>
</organism>
<reference evidence="4 5" key="1">
    <citation type="journal article" date="2023" name="Life. Sci Alliance">
        <title>Evolutionary insights into 3D genome organization and epigenetic landscape of Vigna mungo.</title>
        <authorList>
            <person name="Junaid A."/>
            <person name="Singh B."/>
            <person name="Bhatia S."/>
        </authorList>
    </citation>
    <scope>NUCLEOTIDE SEQUENCE [LARGE SCALE GENOMIC DNA]</scope>
    <source>
        <strain evidence="4">Urdbean</strain>
    </source>
</reference>
<sequence>MASSSNPKRVKTIGHKKDKGKKKKSNIFSHHFLSEKHEAHFQVVQNRRLLMERKVEMLILEAPQFADELARRHWMRILHYAEPASIAIVKEFYANACHFSDGEEPFFSYVRGRRVPFDAATINTFLNTQWPEDTASCEFAAARANRFREVDFGDVERVLCIQGGHFYRNLQDKPLNIKRAFLQPLYKYWVVLLHANISPCSHVSDLIASRAVLLYHIIQGRQVNLGQCIAQEIFDCAQTANSKAPLGHPSLITHLCELAGVDTSKAPFERPRPTINRAYYIQYCQLDEAGLPIPPPQPPRRHRRRGQVPPQQPLEPDQQASPDYPASHDSFMMVEMRDMMQRMEEKMENLHQMGRAQEARMEAINRIGRAQAEMMGQAFGASHPDFMTPAEYDAFVAWPGDQAPIAGGGGSSSGAQAMEEDGTEVEDIEDDEDDYDEDDYEEDDSDAGTEILDLDDDEDDD</sequence>
<feature type="compositionally biased region" description="Acidic residues" evidence="2">
    <location>
        <begin position="418"/>
        <end position="461"/>
    </location>
</feature>
<keyword evidence="5" id="KW-1185">Reference proteome</keyword>
<dbReference type="Pfam" id="PF20167">
    <property type="entry name" value="Transposase_32"/>
    <property type="match status" value="1"/>
</dbReference>
<evidence type="ECO:0000256" key="1">
    <source>
        <dbReference type="SAM" id="Coils"/>
    </source>
</evidence>
<dbReference type="AlphaFoldDB" id="A0AAQ3NH55"/>
<dbReference type="Proteomes" id="UP001374535">
    <property type="component" value="Chromosome 6"/>
</dbReference>
<evidence type="ECO:0000259" key="3">
    <source>
        <dbReference type="Pfam" id="PF20167"/>
    </source>
</evidence>
<evidence type="ECO:0000313" key="4">
    <source>
        <dbReference type="EMBL" id="WVZ07973.1"/>
    </source>
</evidence>
<dbReference type="InterPro" id="IPR046796">
    <property type="entry name" value="Transposase_32_dom"/>
</dbReference>
<proteinExistence type="predicted"/>
<feature type="domain" description="Putative plant transposon protein" evidence="3">
    <location>
        <begin position="71"/>
        <end position="262"/>
    </location>
</feature>
<name>A0AAQ3NH55_VIGMU</name>
<feature type="region of interest" description="Disordered" evidence="2">
    <location>
        <begin position="290"/>
        <end position="327"/>
    </location>
</feature>
<keyword evidence="1" id="KW-0175">Coiled coil</keyword>
<feature type="region of interest" description="Disordered" evidence="2">
    <location>
        <begin position="403"/>
        <end position="461"/>
    </location>
</feature>
<gene>
    <name evidence="4" type="ORF">V8G54_021319</name>
</gene>
<dbReference type="EMBL" id="CP144695">
    <property type="protein sequence ID" value="WVZ07973.1"/>
    <property type="molecule type" value="Genomic_DNA"/>
</dbReference>
<feature type="coiled-coil region" evidence="1">
    <location>
        <begin position="333"/>
        <end position="360"/>
    </location>
</feature>
<evidence type="ECO:0000313" key="5">
    <source>
        <dbReference type="Proteomes" id="UP001374535"/>
    </source>
</evidence>
<feature type="region of interest" description="Disordered" evidence="2">
    <location>
        <begin position="1"/>
        <end position="23"/>
    </location>
</feature>
<protein>
    <recommendedName>
        <fullName evidence="3">Putative plant transposon protein domain-containing protein</fullName>
    </recommendedName>
</protein>
<evidence type="ECO:0000256" key="2">
    <source>
        <dbReference type="SAM" id="MobiDB-lite"/>
    </source>
</evidence>
<feature type="compositionally biased region" description="Basic residues" evidence="2">
    <location>
        <begin position="8"/>
        <end position="23"/>
    </location>
</feature>